<evidence type="ECO:0000256" key="1">
    <source>
        <dbReference type="SAM" id="Phobius"/>
    </source>
</evidence>
<evidence type="ECO:0008006" key="4">
    <source>
        <dbReference type="Google" id="ProtNLM"/>
    </source>
</evidence>
<protein>
    <recommendedName>
        <fullName evidence="4">DUF2946 domain-containing protein</fullName>
    </recommendedName>
</protein>
<dbReference type="Proteomes" id="UP000032067">
    <property type="component" value="Unassembled WGS sequence"/>
</dbReference>
<proteinExistence type="predicted"/>
<feature type="transmembrane region" description="Helical" evidence="1">
    <location>
        <begin position="21"/>
        <end position="39"/>
    </location>
</feature>
<keyword evidence="1" id="KW-0812">Transmembrane</keyword>
<gene>
    <name evidence="2" type="ORF">RT97_04755</name>
</gene>
<comment type="caution">
    <text evidence="2">The sequence shown here is derived from an EMBL/GenBank/DDBJ whole genome shotgun (WGS) entry which is preliminary data.</text>
</comment>
<dbReference type="AlphaFoldDB" id="A0A0D0M1V3"/>
<dbReference type="RefSeq" id="WP_042577625.1">
    <property type="nucleotide sequence ID" value="NZ_JXQQ01000009.1"/>
</dbReference>
<sequence length="127" mass="13217">MHLQRPHHPRFLGQIGQVGRWVLLWFMLSLGVAVASPVVHPQAMELVCSSAGSIKVVVHTEDGAQEMGASHMDCPLCVLTGAPPPAMAAAAFDLPLPLGRVVQPIPAARLAAATAAPLPARGPPNLS</sequence>
<dbReference type="Pfam" id="PF11162">
    <property type="entry name" value="DUF2946"/>
    <property type="match status" value="1"/>
</dbReference>
<evidence type="ECO:0000313" key="3">
    <source>
        <dbReference type="Proteomes" id="UP000032067"/>
    </source>
</evidence>
<dbReference type="InterPro" id="IPR021333">
    <property type="entry name" value="DUF2946"/>
</dbReference>
<keyword evidence="1" id="KW-0472">Membrane</keyword>
<evidence type="ECO:0000313" key="2">
    <source>
        <dbReference type="EMBL" id="KIQ35623.1"/>
    </source>
</evidence>
<accession>A0A0D0M1V3</accession>
<name>A0A0D0M1V3_VARPD</name>
<dbReference type="EMBL" id="JXQQ01000009">
    <property type="protein sequence ID" value="KIQ35623.1"/>
    <property type="molecule type" value="Genomic_DNA"/>
</dbReference>
<keyword evidence="1" id="KW-1133">Transmembrane helix</keyword>
<dbReference type="OrthoDB" id="8906767at2"/>
<reference evidence="2 3" key="1">
    <citation type="submission" date="2014-12" db="EMBL/GenBank/DDBJ databases">
        <title>16Stimator: statistical estimation of ribosomal gene copy numbers from draft genome assemblies.</title>
        <authorList>
            <person name="Perisin M.A."/>
            <person name="Vetter M."/>
            <person name="Gilbert J.A."/>
            <person name="Bergelson J."/>
        </authorList>
    </citation>
    <scope>NUCLEOTIDE SEQUENCE [LARGE SCALE GENOMIC DNA]</scope>
    <source>
        <strain evidence="2 3">MEDvA23</strain>
    </source>
</reference>
<organism evidence="2 3">
    <name type="scientific">Variovorax paradoxus</name>
    <dbReference type="NCBI Taxonomy" id="34073"/>
    <lineage>
        <taxon>Bacteria</taxon>
        <taxon>Pseudomonadati</taxon>
        <taxon>Pseudomonadota</taxon>
        <taxon>Betaproteobacteria</taxon>
        <taxon>Burkholderiales</taxon>
        <taxon>Comamonadaceae</taxon>
        <taxon>Variovorax</taxon>
    </lineage>
</organism>